<comment type="caution">
    <text evidence="2">The sequence shown here is derived from an EMBL/GenBank/DDBJ whole genome shotgun (WGS) entry which is preliminary data.</text>
</comment>
<gene>
    <name evidence="2" type="ORF">V5O48_009058</name>
</gene>
<protein>
    <submittedName>
        <fullName evidence="2">Uncharacterized protein</fullName>
    </submittedName>
</protein>
<reference evidence="2 3" key="1">
    <citation type="submission" date="2024-02" db="EMBL/GenBank/DDBJ databases">
        <title>A draft genome for the cacao thread blight pathogen Marasmius crinis-equi.</title>
        <authorList>
            <person name="Cohen S.P."/>
            <person name="Baruah I.K."/>
            <person name="Amoako-Attah I."/>
            <person name="Bukari Y."/>
            <person name="Meinhardt L.W."/>
            <person name="Bailey B.A."/>
        </authorList>
    </citation>
    <scope>NUCLEOTIDE SEQUENCE [LARGE SCALE GENOMIC DNA]</scope>
    <source>
        <strain evidence="2 3">GH-76</strain>
    </source>
</reference>
<name>A0ABR3FC96_9AGAR</name>
<feature type="compositionally biased region" description="Polar residues" evidence="1">
    <location>
        <begin position="73"/>
        <end position="83"/>
    </location>
</feature>
<feature type="region of interest" description="Disordered" evidence="1">
    <location>
        <begin position="67"/>
        <end position="91"/>
    </location>
</feature>
<proteinExistence type="predicted"/>
<dbReference type="EMBL" id="JBAHYK010000567">
    <property type="protein sequence ID" value="KAL0572911.1"/>
    <property type="molecule type" value="Genomic_DNA"/>
</dbReference>
<accession>A0ABR3FC96</accession>
<keyword evidence="3" id="KW-1185">Reference proteome</keyword>
<organism evidence="2 3">
    <name type="scientific">Marasmius crinis-equi</name>
    <dbReference type="NCBI Taxonomy" id="585013"/>
    <lineage>
        <taxon>Eukaryota</taxon>
        <taxon>Fungi</taxon>
        <taxon>Dikarya</taxon>
        <taxon>Basidiomycota</taxon>
        <taxon>Agaricomycotina</taxon>
        <taxon>Agaricomycetes</taxon>
        <taxon>Agaricomycetidae</taxon>
        <taxon>Agaricales</taxon>
        <taxon>Marasmiineae</taxon>
        <taxon>Marasmiaceae</taxon>
        <taxon>Marasmius</taxon>
    </lineage>
</organism>
<sequence length="197" mass="21152">MEITSAQFDALEDWHSSKPKMRKQKPGSEVDISSADGEASDGDGQEDVQIASPRVYAAGKAEKKVAGGKRKLQVQTDTVQGSATHAKRSKKKALETAELSCELSVGPDLDRNHEAVELAAAGFAYYPVSEQTAAGVQSSSRASANELPAALVQLKREIEEITADLRFKRASKEVAVELYDQTALKLAGIMDRFDVAG</sequence>
<feature type="region of interest" description="Disordered" evidence="1">
    <location>
        <begin position="1"/>
        <end position="51"/>
    </location>
</feature>
<evidence type="ECO:0000313" key="2">
    <source>
        <dbReference type="EMBL" id="KAL0572911.1"/>
    </source>
</evidence>
<evidence type="ECO:0000313" key="3">
    <source>
        <dbReference type="Proteomes" id="UP001465976"/>
    </source>
</evidence>
<dbReference type="Proteomes" id="UP001465976">
    <property type="component" value="Unassembled WGS sequence"/>
</dbReference>
<evidence type="ECO:0000256" key="1">
    <source>
        <dbReference type="SAM" id="MobiDB-lite"/>
    </source>
</evidence>